<dbReference type="SUPFAM" id="SSF48726">
    <property type="entry name" value="Immunoglobulin"/>
    <property type="match status" value="1"/>
</dbReference>
<dbReference type="InterPro" id="IPR007110">
    <property type="entry name" value="Ig-like_dom"/>
</dbReference>
<accession>A0AAW0TE16</accession>
<sequence>MNGVRWSGWFPTAELLGDGDVFLDNGSTLNLTCVVHFSPTPPEFILWYHRDKLVNYGSREGREIKVETVHDGDTTRSSLLVHNATLWDSGKYSCKPSNAQKISIQVHVLKSKTPAAMQTTDNSATKGCNAPSALLQVLLTSLCLYGPVGHVTQAAVPRLLLGLALPFTTLLTNR</sequence>
<dbReference type="InterPro" id="IPR003599">
    <property type="entry name" value="Ig_sub"/>
</dbReference>
<gene>
    <name evidence="2" type="ORF">O3P69_016450</name>
</gene>
<dbReference type="InterPro" id="IPR003598">
    <property type="entry name" value="Ig_sub2"/>
</dbReference>
<feature type="domain" description="Ig-like" evidence="1">
    <location>
        <begin position="11"/>
        <end position="105"/>
    </location>
</feature>
<dbReference type="PANTHER" id="PTHR23279:SF46">
    <property type="entry name" value="DEFECTIVE PROBOSCIS EXTENSION RESPONSE 10, ISOFORM A-RELATED"/>
    <property type="match status" value="1"/>
</dbReference>
<comment type="caution">
    <text evidence="2">The sequence shown here is derived from an EMBL/GenBank/DDBJ whole genome shotgun (WGS) entry which is preliminary data.</text>
</comment>
<dbReference type="InterPro" id="IPR013151">
    <property type="entry name" value="Immunoglobulin_dom"/>
</dbReference>
<dbReference type="Pfam" id="PF00047">
    <property type="entry name" value="ig"/>
    <property type="match status" value="1"/>
</dbReference>
<dbReference type="GO" id="GO:0032589">
    <property type="term" value="C:neuron projection membrane"/>
    <property type="evidence" value="ECO:0007669"/>
    <property type="project" value="TreeGrafter"/>
</dbReference>
<name>A0AAW0TE16_SCYPA</name>
<dbReference type="InterPro" id="IPR013783">
    <property type="entry name" value="Ig-like_fold"/>
</dbReference>
<dbReference type="SMART" id="SM00409">
    <property type="entry name" value="IG"/>
    <property type="match status" value="1"/>
</dbReference>
<dbReference type="CDD" id="cd00096">
    <property type="entry name" value="Ig"/>
    <property type="match status" value="1"/>
</dbReference>
<dbReference type="PANTHER" id="PTHR23279">
    <property type="entry name" value="DEFECTIVE PROBOSCIS EXTENSION RESPONSE DPR -RELATED"/>
    <property type="match status" value="1"/>
</dbReference>
<dbReference type="InterPro" id="IPR036179">
    <property type="entry name" value="Ig-like_dom_sf"/>
</dbReference>
<keyword evidence="3" id="KW-1185">Reference proteome</keyword>
<dbReference type="Proteomes" id="UP001487740">
    <property type="component" value="Unassembled WGS sequence"/>
</dbReference>
<dbReference type="PROSITE" id="PS50835">
    <property type="entry name" value="IG_LIKE"/>
    <property type="match status" value="1"/>
</dbReference>
<dbReference type="FunFam" id="2.60.40.10:FF:000533">
    <property type="entry name" value="Uncharacterized protein, isoform A"/>
    <property type="match status" value="1"/>
</dbReference>
<dbReference type="GO" id="GO:0050808">
    <property type="term" value="P:synapse organization"/>
    <property type="evidence" value="ECO:0007669"/>
    <property type="project" value="TreeGrafter"/>
</dbReference>
<dbReference type="InterPro" id="IPR037448">
    <property type="entry name" value="Zig-8"/>
</dbReference>
<dbReference type="SMART" id="SM00408">
    <property type="entry name" value="IGc2"/>
    <property type="match status" value="1"/>
</dbReference>
<evidence type="ECO:0000313" key="2">
    <source>
        <dbReference type="EMBL" id="KAK8385677.1"/>
    </source>
</evidence>
<reference evidence="2 3" key="1">
    <citation type="submission" date="2023-03" db="EMBL/GenBank/DDBJ databases">
        <title>High-quality genome of Scylla paramamosain provides insights in environmental adaptation.</title>
        <authorList>
            <person name="Zhang L."/>
        </authorList>
    </citation>
    <scope>NUCLEOTIDE SEQUENCE [LARGE SCALE GENOMIC DNA]</scope>
    <source>
        <strain evidence="2">LZ_2023a</strain>
        <tissue evidence="2">Muscle</tissue>
    </source>
</reference>
<organism evidence="2 3">
    <name type="scientific">Scylla paramamosain</name>
    <name type="common">Mud crab</name>
    <dbReference type="NCBI Taxonomy" id="85552"/>
    <lineage>
        <taxon>Eukaryota</taxon>
        <taxon>Metazoa</taxon>
        <taxon>Ecdysozoa</taxon>
        <taxon>Arthropoda</taxon>
        <taxon>Crustacea</taxon>
        <taxon>Multicrustacea</taxon>
        <taxon>Malacostraca</taxon>
        <taxon>Eumalacostraca</taxon>
        <taxon>Eucarida</taxon>
        <taxon>Decapoda</taxon>
        <taxon>Pleocyemata</taxon>
        <taxon>Brachyura</taxon>
        <taxon>Eubrachyura</taxon>
        <taxon>Portunoidea</taxon>
        <taxon>Portunidae</taxon>
        <taxon>Portuninae</taxon>
        <taxon>Scylla</taxon>
    </lineage>
</organism>
<evidence type="ECO:0000259" key="1">
    <source>
        <dbReference type="PROSITE" id="PS50835"/>
    </source>
</evidence>
<dbReference type="AlphaFoldDB" id="A0AAW0TE16"/>
<dbReference type="EMBL" id="JARAKH010000032">
    <property type="protein sequence ID" value="KAK8385677.1"/>
    <property type="molecule type" value="Genomic_DNA"/>
</dbReference>
<protein>
    <recommendedName>
        <fullName evidence="1">Ig-like domain-containing protein</fullName>
    </recommendedName>
</protein>
<evidence type="ECO:0000313" key="3">
    <source>
        <dbReference type="Proteomes" id="UP001487740"/>
    </source>
</evidence>
<proteinExistence type="predicted"/>
<dbReference type="Gene3D" id="2.60.40.10">
    <property type="entry name" value="Immunoglobulins"/>
    <property type="match status" value="1"/>
</dbReference>